<name>A0ABT3PZL3_9BACT</name>
<dbReference type="Proteomes" id="UP001207337">
    <property type="component" value="Unassembled WGS sequence"/>
</dbReference>
<dbReference type="CDD" id="cd05233">
    <property type="entry name" value="SDR_c"/>
    <property type="match status" value="1"/>
</dbReference>
<dbReference type="PANTHER" id="PTHR24321">
    <property type="entry name" value="DEHYDROGENASES, SHORT CHAIN"/>
    <property type="match status" value="1"/>
</dbReference>
<keyword evidence="2" id="KW-0560">Oxidoreductase</keyword>
<keyword evidence="4" id="KW-1185">Reference proteome</keyword>
<organism evidence="3 4">
    <name type="scientific">Fodinibius salicampi</name>
    <dbReference type="NCBI Taxonomy" id="1920655"/>
    <lineage>
        <taxon>Bacteria</taxon>
        <taxon>Pseudomonadati</taxon>
        <taxon>Balneolota</taxon>
        <taxon>Balneolia</taxon>
        <taxon>Balneolales</taxon>
        <taxon>Balneolaceae</taxon>
        <taxon>Fodinibius</taxon>
    </lineage>
</organism>
<dbReference type="InterPro" id="IPR002347">
    <property type="entry name" value="SDR_fam"/>
</dbReference>
<dbReference type="PROSITE" id="PS00061">
    <property type="entry name" value="ADH_SHORT"/>
    <property type="match status" value="1"/>
</dbReference>
<protein>
    <submittedName>
        <fullName evidence="3">SDR family oxidoreductase</fullName>
    </submittedName>
</protein>
<proteinExistence type="inferred from homology"/>
<comment type="similarity">
    <text evidence="1">Belongs to the short-chain dehydrogenases/reductases (SDR) family.</text>
</comment>
<dbReference type="PANTHER" id="PTHR24321:SF8">
    <property type="entry name" value="ESTRADIOL 17-BETA-DEHYDROGENASE 8-RELATED"/>
    <property type="match status" value="1"/>
</dbReference>
<dbReference type="InterPro" id="IPR036291">
    <property type="entry name" value="NAD(P)-bd_dom_sf"/>
</dbReference>
<dbReference type="InterPro" id="IPR020904">
    <property type="entry name" value="Sc_DH/Rdtase_CS"/>
</dbReference>
<evidence type="ECO:0000256" key="1">
    <source>
        <dbReference type="ARBA" id="ARBA00006484"/>
    </source>
</evidence>
<dbReference type="EMBL" id="JAJNDC010000002">
    <property type="protein sequence ID" value="MCW9713299.1"/>
    <property type="molecule type" value="Genomic_DNA"/>
</dbReference>
<evidence type="ECO:0000256" key="2">
    <source>
        <dbReference type="ARBA" id="ARBA00023002"/>
    </source>
</evidence>
<dbReference type="Gene3D" id="3.40.50.720">
    <property type="entry name" value="NAD(P)-binding Rossmann-like Domain"/>
    <property type="match status" value="1"/>
</dbReference>
<dbReference type="NCBIfam" id="NF006384">
    <property type="entry name" value="PRK08628.1"/>
    <property type="match status" value="1"/>
</dbReference>
<evidence type="ECO:0000313" key="3">
    <source>
        <dbReference type="EMBL" id="MCW9713299.1"/>
    </source>
</evidence>
<sequence>MDLKLTDKVIIVTGGGGMSGSIGEVTVRHLAEEGAIPVIIDKHSRGRELENDLKDKGKEAFFIQADLTQEEDCQKAVDKTIEQYGRIEGLVNNLGINDGVGLDSSYEEFMNSLKLNLVHFFAVTKRALPHLKKSGGPIINIASKVALTGQGGTSGYAAAKGGVLALTREWALDLREYEIRVNAIVIAESFTPGYRKWLDTFDDPEQKKASITSKIPFKQRMTTPNEVADTILFLLSERSSHTTGQFIHVDGGYVHLDRAIS</sequence>
<dbReference type="SUPFAM" id="SSF51735">
    <property type="entry name" value="NAD(P)-binding Rossmann-fold domains"/>
    <property type="match status" value="1"/>
</dbReference>
<dbReference type="RefSeq" id="WP_265789864.1">
    <property type="nucleotide sequence ID" value="NZ_BAABRS010000002.1"/>
</dbReference>
<dbReference type="Pfam" id="PF13561">
    <property type="entry name" value="adh_short_C2"/>
    <property type="match status" value="1"/>
</dbReference>
<gene>
    <name evidence="3" type="ORF">LQ318_10310</name>
</gene>
<comment type="caution">
    <text evidence="3">The sequence shown here is derived from an EMBL/GenBank/DDBJ whole genome shotgun (WGS) entry which is preliminary data.</text>
</comment>
<dbReference type="PRINTS" id="PR00081">
    <property type="entry name" value="GDHRDH"/>
</dbReference>
<dbReference type="PRINTS" id="PR00080">
    <property type="entry name" value="SDRFAMILY"/>
</dbReference>
<accession>A0ABT3PZL3</accession>
<reference evidence="3 4" key="1">
    <citation type="submission" date="2021-11" db="EMBL/GenBank/DDBJ databases">
        <title>Aliifidinibius sp. nov., a new bacterium isolated from saline soil.</title>
        <authorList>
            <person name="Galisteo C."/>
            <person name="De La Haba R."/>
            <person name="Sanchez-Porro C."/>
            <person name="Ventosa A."/>
        </authorList>
    </citation>
    <scope>NUCLEOTIDE SEQUENCE [LARGE SCALE GENOMIC DNA]</scope>
    <source>
        <strain evidence="3 4">KACC 190600</strain>
    </source>
</reference>
<evidence type="ECO:0000313" key="4">
    <source>
        <dbReference type="Proteomes" id="UP001207337"/>
    </source>
</evidence>